<feature type="transmembrane region" description="Helical" evidence="1">
    <location>
        <begin position="127"/>
        <end position="145"/>
    </location>
</feature>
<protein>
    <submittedName>
        <fullName evidence="3">TctB protein</fullName>
    </submittedName>
</protein>
<evidence type="ECO:0000259" key="2">
    <source>
        <dbReference type="Pfam" id="PF07331"/>
    </source>
</evidence>
<evidence type="ECO:0000313" key="4">
    <source>
        <dbReference type="Proteomes" id="UP000235803"/>
    </source>
</evidence>
<keyword evidence="1" id="KW-0812">Transmembrane</keyword>
<reference evidence="3 4" key="1">
    <citation type="submission" date="2018-01" db="EMBL/GenBank/DDBJ databases">
        <title>Halomonas endophytica sp. nov., isolated from storage liquid in the stems of Populus euphratica.</title>
        <authorList>
            <person name="Chen C."/>
        </authorList>
    </citation>
    <scope>NUCLEOTIDE SEQUENCE [LARGE SCALE GENOMIC DNA]</scope>
    <source>
        <strain evidence="3 4">MC28</strain>
    </source>
</reference>
<dbReference type="Proteomes" id="UP000235803">
    <property type="component" value="Unassembled WGS sequence"/>
</dbReference>
<keyword evidence="1" id="KW-1133">Transmembrane helix</keyword>
<dbReference type="Pfam" id="PF07331">
    <property type="entry name" value="TctB"/>
    <property type="match status" value="1"/>
</dbReference>
<feature type="transmembrane region" description="Helical" evidence="1">
    <location>
        <begin position="88"/>
        <end position="121"/>
    </location>
</feature>
<keyword evidence="4" id="KW-1185">Reference proteome</keyword>
<sequence length="160" mass="17730">MTRLNSNQILGLIIALLAVGYLAMAFQIPDFPLPRPIDSDLFPKVLGFTLFGLAVMLFLEKPKDRDIPDEIGPEERAKPLLLRPWSRVVITSLAIVAYALLLVPVGFVLTSLALSFGLAWYFGYRRHGVNLATSLGVVLLLYLAMTRGMDVYLPQGILPF</sequence>
<feature type="domain" description="DUF1468" evidence="2">
    <location>
        <begin position="9"/>
        <end position="154"/>
    </location>
</feature>
<name>A0A2N7TWT7_9GAMM</name>
<dbReference type="EMBL" id="PNRF01000043">
    <property type="protein sequence ID" value="PMR72636.1"/>
    <property type="molecule type" value="Genomic_DNA"/>
</dbReference>
<gene>
    <name evidence="3" type="ORF">C1H69_20540</name>
</gene>
<evidence type="ECO:0000256" key="1">
    <source>
        <dbReference type="SAM" id="Phobius"/>
    </source>
</evidence>
<evidence type="ECO:0000313" key="3">
    <source>
        <dbReference type="EMBL" id="PMR72636.1"/>
    </source>
</evidence>
<dbReference type="InterPro" id="IPR009936">
    <property type="entry name" value="DUF1468"/>
</dbReference>
<dbReference type="AlphaFoldDB" id="A0A2N7TWT7"/>
<organism evidence="3 4">
    <name type="scientific">Billgrantia endophytica</name>
    <dbReference type="NCBI Taxonomy" id="2033802"/>
    <lineage>
        <taxon>Bacteria</taxon>
        <taxon>Pseudomonadati</taxon>
        <taxon>Pseudomonadota</taxon>
        <taxon>Gammaproteobacteria</taxon>
        <taxon>Oceanospirillales</taxon>
        <taxon>Halomonadaceae</taxon>
        <taxon>Billgrantia</taxon>
    </lineage>
</organism>
<dbReference type="RefSeq" id="WP_102655255.1">
    <property type="nucleotide sequence ID" value="NZ_PNRF01000043.1"/>
</dbReference>
<comment type="caution">
    <text evidence="3">The sequence shown here is derived from an EMBL/GenBank/DDBJ whole genome shotgun (WGS) entry which is preliminary data.</text>
</comment>
<keyword evidence="1" id="KW-0472">Membrane</keyword>
<dbReference type="OrthoDB" id="2426743at2"/>
<proteinExistence type="predicted"/>
<accession>A0A2N7TWT7</accession>